<evidence type="ECO:0000256" key="9">
    <source>
        <dbReference type="RuleBase" id="RU000592"/>
    </source>
</evidence>
<evidence type="ECO:0000313" key="13">
    <source>
        <dbReference type="EMBL" id="CTQ41070.1"/>
    </source>
</evidence>
<dbReference type="InterPro" id="IPR003111">
    <property type="entry name" value="Lon_prtase_N"/>
</dbReference>
<dbReference type="PRINTS" id="PR00830">
    <property type="entry name" value="ENDOLAPTASE"/>
</dbReference>
<protein>
    <recommendedName>
        <fullName evidence="9">Lon protease homolog</fullName>
        <ecNumber evidence="9">3.4.21.-</ecNumber>
    </recommendedName>
</protein>
<dbReference type="PROSITE" id="PS51786">
    <property type="entry name" value="LON_PROTEOLYTIC"/>
    <property type="match status" value="1"/>
</dbReference>
<dbReference type="CDD" id="cd19500">
    <property type="entry name" value="RecA-like_Lon"/>
    <property type="match status" value="1"/>
</dbReference>
<dbReference type="EC" id="3.4.21.-" evidence="9"/>
<dbReference type="InterPro" id="IPR015947">
    <property type="entry name" value="PUA-like_sf"/>
</dbReference>
<evidence type="ECO:0000256" key="1">
    <source>
        <dbReference type="ARBA" id="ARBA00022670"/>
    </source>
</evidence>
<dbReference type="Gene3D" id="1.20.58.1480">
    <property type="match status" value="1"/>
</dbReference>
<reference evidence="13 14" key="1">
    <citation type="journal article" date="2012" name="Nucleic Acids Res.">
        <title>Sequencing of the smallest Apicomplexan genome from the human pathogen Babesia microti.</title>
        <authorList>
            <person name="Cornillot E."/>
            <person name="Hadj-Kaddour K."/>
            <person name="Dassouli A."/>
            <person name="Noel B."/>
            <person name="Ranwez V."/>
            <person name="Vacherie B."/>
            <person name="Augagneur Y."/>
            <person name="Bres V."/>
            <person name="Duclos A."/>
            <person name="Randazzo S."/>
            <person name="Carcy B."/>
            <person name="Debierre-Grockiego F."/>
            <person name="Delbecq S."/>
            <person name="Moubri-Menage K."/>
            <person name="Shams-Eldin H."/>
            <person name="Usmani-Brown S."/>
            <person name="Bringaud F."/>
            <person name="Wincker P."/>
            <person name="Vivares C.P."/>
            <person name="Schwarz R.T."/>
            <person name="Schetters T.P."/>
            <person name="Krause P.J."/>
            <person name="Gorenflot A."/>
            <person name="Berry V."/>
            <person name="Barbe V."/>
            <person name="Ben Mamoun C."/>
        </authorList>
    </citation>
    <scope>NUCLEOTIDE SEQUENCE [LARGE SCALE GENOMIC DNA]</scope>
    <source>
        <strain evidence="13 14">RI</strain>
    </source>
</reference>
<dbReference type="GO" id="GO:0007005">
    <property type="term" value="P:mitochondrion organization"/>
    <property type="evidence" value="ECO:0007669"/>
    <property type="project" value="TreeGrafter"/>
</dbReference>
<dbReference type="EMBL" id="LN871598">
    <property type="protein sequence ID" value="CTQ41070.1"/>
    <property type="molecule type" value="Genomic_DNA"/>
</dbReference>
<dbReference type="PANTHER" id="PTHR43718:SF2">
    <property type="entry name" value="LON PROTEASE HOMOLOG, MITOCHONDRIAL"/>
    <property type="match status" value="1"/>
</dbReference>
<dbReference type="GO" id="GO:0051131">
    <property type="term" value="P:chaperone-mediated protein complex assembly"/>
    <property type="evidence" value="ECO:0007669"/>
    <property type="project" value="TreeGrafter"/>
</dbReference>
<evidence type="ECO:0000256" key="6">
    <source>
        <dbReference type="ARBA" id="ARBA00050665"/>
    </source>
</evidence>
<dbReference type="Proteomes" id="UP000002899">
    <property type="component" value="Chromosome III"/>
</dbReference>
<dbReference type="Gene3D" id="3.30.230.10">
    <property type="match status" value="1"/>
</dbReference>
<keyword evidence="4 7" id="KW-0720">Serine protease</keyword>
<dbReference type="InterPro" id="IPR027065">
    <property type="entry name" value="Lon_Prtase"/>
</dbReference>
<dbReference type="PANTHER" id="PTHR43718">
    <property type="entry name" value="LON PROTEASE"/>
    <property type="match status" value="1"/>
</dbReference>
<dbReference type="SUPFAM" id="SSF54211">
    <property type="entry name" value="Ribosomal protein S5 domain 2-like"/>
    <property type="match status" value="1"/>
</dbReference>
<evidence type="ECO:0000256" key="3">
    <source>
        <dbReference type="ARBA" id="ARBA00022801"/>
    </source>
</evidence>
<dbReference type="Gene3D" id="1.20.5.5270">
    <property type="match status" value="1"/>
</dbReference>
<gene>
    <name evidence="13" type="ORF">BMR1_03g02350</name>
</gene>
<name>A0A0K3ARJ2_BABMR</name>
<dbReference type="GO" id="GO:0005524">
    <property type="term" value="F:ATP binding"/>
    <property type="evidence" value="ECO:0007669"/>
    <property type="project" value="UniProtKB-KW"/>
</dbReference>
<dbReference type="SMART" id="SM00464">
    <property type="entry name" value="LON"/>
    <property type="match status" value="1"/>
</dbReference>
<organism evidence="13 14">
    <name type="scientific">Babesia microti (strain RI)</name>
    <dbReference type="NCBI Taxonomy" id="1133968"/>
    <lineage>
        <taxon>Eukaryota</taxon>
        <taxon>Sar</taxon>
        <taxon>Alveolata</taxon>
        <taxon>Apicomplexa</taxon>
        <taxon>Aconoidasida</taxon>
        <taxon>Piroplasmida</taxon>
        <taxon>Babesiidae</taxon>
        <taxon>Babesia</taxon>
    </lineage>
</organism>
<dbReference type="InterPro" id="IPR020568">
    <property type="entry name" value="Ribosomal_Su5_D2-typ_SF"/>
</dbReference>
<feature type="domain" description="Lon proteolytic" evidence="11">
    <location>
        <begin position="858"/>
        <end position="1038"/>
    </location>
</feature>
<dbReference type="SUPFAM" id="SSF88697">
    <property type="entry name" value="PUA domain-like"/>
    <property type="match status" value="1"/>
</dbReference>
<dbReference type="AlphaFoldDB" id="A0A0K3ARJ2"/>
<dbReference type="Pfam" id="PF02190">
    <property type="entry name" value="LON_substr_bdg"/>
    <property type="match status" value="1"/>
</dbReference>
<evidence type="ECO:0000256" key="8">
    <source>
        <dbReference type="RuleBase" id="RU000591"/>
    </source>
</evidence>
<accession>A0A0K3ARJ2</accession>
<dbReference type="PROSITE" id="PS01046">
    <property type="entry name" value="LON_SER"/>
    <property type="match status" value="1"/>
</dbReference>
<evidence type="ECO:0000256" key="2">
    <source>
        <dbReference type="ARBA" id="ARBA00022741"/>
    </source>
</evidence>
<evidence type="ECO:0000256" key="5">
    <source>
        <dbReference type="ARBA" id="ARBA00022840"/>
    </source>
</evidence>
<dbReference type="GO" id="GO:0006515">
    <property type="term" value="P:protein quality control for misfolded or incompletely synthesized proteins"/>
    <property type="evidence" value="ECO:0007669"/>
    <property type="project" value="TreeGrafter"/>
</dbReference>
<dbReference type="SMART" id="SM00382">
    <property type="entry name" value="AAA"/>
    <property type="match status" value="1"/>
</dbReference>
<evidence type="ECO:0000259" key="12">
    <source>
        <dbReference type="PROSITE" id="PS51787"/>
    </source>
</evidence>
<dbReference type="Pfam" id="PF22667">
    <property type="entry name" value="Lon_lid"/>
    <property type="match status" value="1"/>
</dbReference>
<dbReference type="InterPro" id="IPR014721">
    <property type="entry name" value="Ribsml_uS5_D2-typ_fold_subgr"/>
</dbReference>
<dbReference type="NCBIfam" id="TIGR00763">
    <property type="entry name" value="lon"/>
    <property type="match status" value="1"/>
</dbReference>
<reference evidence="13 14" key="3">
    <citation type="journal article" date="2016" name="Sci. Rep.">
        <title>Genome-wide diversity and gene expression profiling of Babesia microti isolates identify polymorphic genes that mediate host-pathogen interactions.</title>
        <authorList>
            <person name="Silva J.C."/>
            <person name="Cornillot E."/>
            <person name="McCracken C."/>
            <person name="Usmani-Brown S."/>
            <person name="Dwivedi A."/>
            <person name="Ifeonu O.O."/>
            <person name="Crabtree J."/>
            <person name="Gotia H.T."/>
            <person name="Virji A.Z."/>
            <person name="Reynes C."/>
            <person name="Colinge J."/>
            <person name="Kumar V."/>
            <person name="Lawres L."/>
            <person name="Pazzi J.E."/>
            <person name="Pablo J.V."/>
            <person name="Hung C."/>
            <person name="Brancato J."/>
            <person name="Kumari P."/>
            <person name="Orvis J."/>
            <person name="Tretina K."/>
            <person name="Chibucos M."/>
            <person name="Ott S."/>
            <person name="Sadzewicz L."/>
            <person name="Sengamalay N."/>
            <person name="Shetty A.C."/>
            <person name="Su Q."/>
            <person name="Tallon L."/>
            <person name="Fraser C.M."/>
            <person name="Frutos R."/>
            <person name="Molina D.M."/>
            <person name="Krause P.J."/>
            <person name="Ben Mamoun C."/>
        </authorList>
    </citation>
    <scope>NUCLEOTIDE SEQUENCE [LARGE SCALE GENOMIC DNA]</scope>
    <source>
        <strain evidence="13 14">RI</strain>
    </source>
</reference>
<feature type="region of interest" description="Disordered" evidence="10">
    <location>
        <begin position="40"/>
        <end position="96"/>
    </location>
</feature>
<dbReference type="RefSeq" id="XP_012649081.1">
    <property type="nucleotide sequence ID" value="XM_012793627.1"/>
</dbReference>
<dbReference type="PROSITE" id="PS51787">
    <property type="entry name" value="LON_N"/>
    <property type="match status" value="1"/>
</dbReference>
<dbReference type="GO" id="GO:0005759">
    <property type="term" value="C:mitochondrial matrix"/>
    <property type="evidence" value="ECO:0007669"/>
    <property type="project" value="TreeGrafter"/>
</dbReference>
<dbReference type="KEGG" id="bmic:BMR1_03g02350"/>
<feature type="compositionally biased region" description="Polar residues" evidence="10">
    <location>
        <begin position="149"/>
        <end position="158"/>
    </location>
</feature>
<dbReference type="GeneID" id="24425112"/>
<dbReference type="GO" id="GO:0004176">
    <property type="term" value="F:ATP-dependent peptidase activity"/>
    <property type="evidence" value="ECO:0007669"/>
    <property type="project" value="UniProtKB-UniRule"/>
</dbReference>
<keyword evidence="3 7" id="KW-0378">Hydrolase</keyword>
<dbReference type="FunFam" id="3.40.50.300:FF:000021">
    <property type="entry name" value="Lon protease homolog"/>
    <property type="match status" value="1"/>
</dbReference>
<feature type="active site" evidence="7">
    <location>
        <position position="946"/>
    </location>
</feature>
<keyword evidence="5 8" id="KW-0067">ATP-binding</keyword>
<dbReference type="Gene3D" id="1.10.8.60">
    <property type="match status" value="1"/>
</dbReference>
<feature type="compositionally biased region" description="Basic and acidic residues" evidence="10">
    <location>
        <begin position="63"/>
        <end position="93"/>
    </location>
</feature>
<feature type="domain" description="Lon N-terminal" evidence="12">
    <location>
        <begin position="191"/>
        <end position="410"/>
    </location>
</feature>
<keyword evidence="14" id="KW-1185">Reference proteome</keyword>
<dbReference type="Pfam" id="PF05362">
    <property type="entry name" value="Lon_C"/>
    <property type="match status" value="1"/>
</dbReference>
<evidence type="ECO:0000256" key="4">
    <source>
        <dbReference type="ARBA" id="ARBA00022825"/>
    </source>
</evidence>
<dbReference type="Pfam" id="PF00004">
    <property type="entry name" value="AAA"/>
    <property type="match status" value="1"/>
</dbReference>
<dbReference type="VEuPathDB" id="PiroplasmaDB:BMR1_03g02350"/>
<dbReference type="GO" id="GO:0004252">
    <property type="term" value="F:serine-type endopeptidase activity"/>
    <property type="evidence" value="ECO:0007669"/>
    <property type="project" value="UniProtKB-UniRule"/>
</dbReference>
<dbReference type="InterPro" id="IPR027417">
    <property type="entry name" value="P-loop_NTPase"/>
</dbReference>
<evidence type="ECO:0000256" key="10">
    <source>
        <dbReference type="SAM" id="MobiDB-lite"/>
    </source>
</evidence>
<feature type="region of interest" description="Disordered" evidence="10">
    <location>
        <begin position="120"/>
        <end position="158"/>
    </location>
</feature>
<dbReference type="InterPro" id="IPR004815">
    <property type="entry name" value="Lon_bac/euk-typ"/>
</dbReference>
<proteinExistence type="inferred from homology"/>
<feature type="active site" evidence="7">
    <location>
        <position position="989"/>
    </location>
</feature>
<dbReference type="Gene3D" id="3.40.50.300">
    <property type="entry name" value="P-loop containing nucleotide triphosphate hydrolases"/>
    <property type="match status" value="1"/>
</dbReference>
<dbReference type="GO" id="GO:0003697">
    <property type="term" value="F:single-stranded DNA binding"/>
    <property type="evidence" value="ECO:0007669"/>
    <property type="project" value="TreeGrafter"/>
</dbReference>
<feature type="compositionally biased region" description="Basic and acidic residues" evidence="10">
    <location>
        <begin position="135"/>
        <end position="145"/>
    </location>
</feature>
<reference evidence="13 14" key="2">
    <citation type="journal article" date="2013" name="PLoS ONE">
        <title>Whole genome mapping and re-organization of the nuclear and mitochondrial genomes of Babesia microti isolates.</title>
        <authorList>
            <person name="Cornillot E."/>
            <person name="Dassouli A."/>
            <person name="Garg A."/>
            <person name="Pachikara N."/>
            <person name="Randazzo S."/>
            <person name="Depoix D."/>
            <person name="Carcy B."/>
            <person name="Delbecq S."/>
            <person name="Frutos R."/>
            <person name="Silva J.C."/>
            <person name="Sutton R."/>
            <person name="Krause P.J."/>
            <person name="Mamoun C.B."/>
        </authorList>
    </citation>
    <scope>NUCLEOTIDE SEQUENCE [LARGE SCALE GENOMIC DNA]</scope>
    <source>
        <strain evidence="13 14">RI</strain>
    </source>
</reference>
<evidence type="ECO:0000256" key="7">
    <source>
        <dbReference type="PROSITE-ProRule" id="PRU01122"/>
    </source>
</evidence>
<dbReference type="GO" id="GO:0016887">
    <property type="term" value="F:ATP hydrolysis activity"/>
    <property type="evidence" value="ECO:0007669"/>
    <property type="project" value="InterPro"/>
</dbReference>
<sequence length="1038" mass="115828">MLAWSIRKIYLNSHYHTYKYVNIARPTCLSCPIRYLPRNFSSSPKDPTDDHINDPKEEDIVENDQKVDNEDSKGDDFISKIDESDPSDLKDSPDQPISYASLSDIRSILTFLKDEKKFGRSAQKGKIRRSPLPLKESDPLDHDEGTGGSTKNGQTATDTGEAKAFIEVIYPKGDNLPALAFGQGGPRLHAIFALGLFKKPAFPGFYQVLQIQDPFVIQSLSNARNKLGHDFIGGFLVKEPMTDISPLSNFSSLREDAGAVRRCEEMHSIGTLLQIISIAPHMNLPGGQAILMPYKRIRMTGYYKEPDDSSPLYRVAVDYIEDKFDPNDDVIKALHLEIITTMKNLLKTSHFYKEHFDQVIRFYNLDYPHKLADLIAGMSMGKRNELQNVLEELDMERRLTLVLELARKDYEFAKIQMQVKTQVEQKMTGDQKRYLLMEHLKMIKKELGVDGDDKQSVIDAFDKEFQECQKYMPEEGIESYKTSIARLSQLEISSAEFGVCRSHLEWLLGLPWGKLTIDEQSISRARSILDSHHYGLKDVKERLLEFIAVTIARGDSHGKILCLVGPPGVGKTSIGVSISQALNKRIYKLSVGGLFDVAELKGHRRTYVGALPGKIIQSLRYTKCYNPLILLDEIDKLGKDIRGDPASALLEILDFSQNNTFRDLYLDIPVDLSKILFVCTANVTDTIPAPLLDRMEVIHLSGYLHEEKIEIATRHLIPKCLKESGINNVAFDHDCLSNIVKFYARESGVRQLEKSIEKILRKIALETVESVELSKAGIDSVDLSAQVGTIGTEMDSSVCDDGEGDEHKKLSEDNSASLSGGDNDKRLVPEEKKIVSVNDLQKYLGAPIFQTERLHLDPMPEGVVMGMAWTNMGGAILFVEASGKKADSAAFKVTGHLGKVMNESSEIALSFSRDFVSKIDPSNNFLEEAKIHLHVPEGATPKDGPSAGITMALALVSLALKKSCKPSLAMTGELTLTGKVLRIGGVKEKLVAAIREGVKNVILPKANFADFELLEDDIKEKVNPTFVEDFQQVYNRAL</sequence>
<feature type="compositionally biased region" description="Basic and acidic residues" evidence="10">
    <location>
        <begin position="46"/>
        <end position="55"/>
    </location>
</feature>
<comment type="catalytic activity">
    <reaction evidence="6">
        <text>Hydrolysis of proteins in presence of ATP.</text>
        <dbReference type="EC" id="3.4.21.53"/>
    </reaction>
</comment>
<dbReference type="InterPro" id="IPR003593">
    <property type="entry name" value="AAA+_ATPase"/>
</dbReference>
<dbReference type="OrthoDB" id="2411602at2759"/>
<feature type="region of interest" description="Disordered" evidence="10">
    <location>
        <begin position="794"/>
        <end position="825"/>
    </location>
</feature>
<keyword evidence="2 8" id="KW-0547">Nucleotide-binding</keyword>
<dbReference type="SUPFAM" id="SSF52540">
    <property type="entry name" value="P-loop containing nucleoside triphosphate hydrolases"/>
    <property type="match status" value="1"/>
</dbReference>
<evidence type="ECO:0000259" key="11">
    <source>
        <dbReference type="PROSITE" id="PS51786"/>
    </source>
</evidence>
<dbReference type="InterPro" id="IPR003959">
    <property type="entry name" value="ATPase_AAA_core"/>
</dbReference>
<keyword evidence="1 7" id="KW-0645">Protease</keyword>
<dbReference type="InterPro" id="IPR008268">
    <property type="entry name" value="Peptidase_S16_AS"/>
</dbReference>
<dbReference type="InterPro" id="IPR054594">
    <property type="entry name" value="Lon_lid"/>
</dbReference>
<comment type="similarity">
    <text evidence="7 8">Belongs to the peptidase S16 family.</text>
</comment>
<dbReference type="OMA" id="VEWYQEV"/>
<evidence type="ECO:0000313" key="14">
    <source>
        <dbReference type="Proteomes" id="UP000002899"/>
    </source>
</evidence>
<dbReference type="InterPro" id="IPR008269">
    <property type="entry name" value="Lon_proteolytic"/>
</dbReference>